<name>A0A9X2B3A2_9BACL</name>
<evidence type="ECO:0000313" key="1">
    <source>
        <dbReference type="EMBL" id="MCJ8012750.1"/>
    </source>
</evidence>
<keyword evidence="1" id="KW-0966">Cell projection</keyword>
<dbReference type="RefSeq" id="WP_244725577.1">
    <property type="nucleotide sequence ID" value="NZ_JALIRP010000005.1"/>
</dbReference>
<keyword evidence="1" id="KW-0282">Flagellum</keyword>
<evidence type="ECO:0000313" key="2">
    <source>
        <dbReference type="Proteomes" id="UP001139347"/>
    </source>
</evidence>
<dbReference type="InterPro" id="IPR035924">
    <property type="entry name" value="FlaG-like_sf"/>
</dbReference>
<organism evidence="1 2">
    <name type="scientific">Paenibacillus mangrovi</name>
    <dbReference type="NCBI Taxonomy" id="2931978"/>
    <lineage>
        <taxon>Bacteria</taxon>
        <taxon>Bacillati</taxon>
        <taxon>Bacillota</taxon>
        <taxon>Bacilli</taxon>
        <taxon>Bacillales</taxon>
        <taxon>Paenibacillaceae</taxon>
        <taxon>Paenibacillus</taxon>
    </lineage>
</organism>
<comment type="caution">
    <text evidence="1">The sequence shown here is derived from an EMBL/GenBank/DDBJ whole genome shotgun (WGS) entry which is preliminary data.</text>
</comment>
<sequence>MEVQSKIHQVQSQIKEQPINLAAGEYSVLKEKSKGQILSVSEKALVNAIEKANKAAEGSQHEFNFKVHEATGDIIVQVVTRDTHEVIKEIPSEKLIDLVEKLKELTVGAIIDEKR</sequence>
<dbReference type="PANTHER" id="PTHR37166">
    <property type="entry name" value="PROTEIN FLAG"/>
    <property type="match status" value="1"/>
</dbReference>
<keyword evidence="1" id="KW-0969">Cilium</keyword>
<dbReference type="AlphaFoldDB" id="A0A9X2B3A2"/>
<dbReference type="Gene3D" id="3.30.160.170">
    <property type="entry name" value="FlaG-like"/>
    <property type="match status" value="1"/>
</dbReference>
<keyword evidence="2" id="KW-1185">Reference proteome</keyword>
<reference evidence="1" key="1">
    <citation type="submission" date="2022-04" db="EMBL/GenBank/DDBJ databases">
        <title>Paenibacillus mangrovi sp. nov., a novel endophytic bacterium isolated from bark of Kandelia candel.</title>
        <authorList>
            <person name="Tuo L."/>
        </authorList>
    </citation>
    <scope>NUCLEOTIDE SEQUENCE</scope>
    <source>
        <strain evidence="1">KQZ6P-2</strain>
    </source>
</reference>
<dbReference type="EMBL" id="JALIRP010000005">
    <property type="protein sequence ID" value="MCJ8012750.1"/>
    <property type="molecule type" value="Genomic_DNA"/>
</dbReference>
<dbReference type="Proteomes" id="UP001139347">
    <property type="component" value="Unassembled WGS sequence"/>
</dbReference>
<protein>
    <submittedName>
        <fullName evidence="1">Flagellar protein FlaG</fullName>
    </submittedName>
</protein>
<gene>
    <name evidence="1" type="ORF">MUG84_13515</name>
</gene>
<dbReference type="SUPFAM" id="SSF160214">
    <property type="entry name" value="FlaG-like"/>
    <property type="match status" value="1"/>
</dbReference>
<proteinExistence type="predicted"/>
<dbReference type="Pfam" id="PF03646">
    <property type="entry name" value="FlaG"/>
    <property type="match status" value="1"/>
</dbReference>
<dbReference type="PANTHER" id="PTHR37166:SF1">
    <property type="entry name" value="PROTEIN FLAG"/>
    <property type="match status" value="1"/>
</dbReference>
<dbReference type="InterPro" id="IPR005186">
    <property type="entry name" value="FlaG"/>
</dbReference>
<accession>A0A9X2B3A2</accession>